<dbReference type="PATRIC" id="fig|1068978.7.peg.6744"/>
<sequence length="515" mass="56383">MPTSPPESPKGALRPRLELIPPYVYSIGAEAIELCRRAGQELDFWQQQALTHILGVRPDGKWACFEYAELVGRQNGKGGILEGRILAGFFLLGEALIIFSAHEYKTALRAFRRLKRLIRNLGEQVGDNENLVDVDGILIKISNTNGEEGFERLDTGQEIKFIARSKASGRGFTGDLNIIDETFAYTDEQHEALLPTMSARSMEVPGPQIIYTSSPPLSSYSGEILFRVRKRALEGRSGRLGYRDWGAEGDLDNLEGIDLSDRELWTATNPAYGIRISEDFVEDELESMSPRGFARERLGIWPAPPATEGGPLDYQRWSTPAPAGCVDVTSQAGEDVAFAIDVTPKRDWASIGLYSPRADGLGHVELIDRRPGTDWVVQRLVELVARWNPVAIALDVKGPAGSLLLDLKKVGITVPEDPSEPKRGQLAIPTSSEVAAACGHLVDAVTQGTLRHIDQSQLNTAVAGAKPRPLGDAYAWARKTADSDISPLVTVTLARWAFLARIDVITADEGPPNIW</sequence>
<dbReference type="eggNOG" id="COG4626">
    <property type="taxonomic scope" value="Bacteria"/>
</dbReference>
<evidence type="ECO:0000313" key="1">
    <source>
        <dbReference type="EMBL" id="AIJ26370.1"/>
    </source>
</evidence>
<dbReference type="AlphaFoldDB" id="A0A076N6A4"/>
<dbReference type="InterPro" id="IPR027417">
    <property type="entry name" value="P-loop_NTPase"/>
</dbReference>
<accession>A0A076N6A4</accession>
<gene>
    <name evidence="1" type="ORF">AMETH_6278</name>
    <name evidence="2" type="ORF">AMETH_6337</name>
</gene>
<dbReference type="Gene3D" id="3.40.50.300">
    <property type="entry name" value="P-loop containing nucleotide triphosphate hydrolases"/>
    <property type="match status" value="1"/>
</dbReference>
<keyword evidence="3" id="KW-1185">Reference proteome</keyword>
<protein>
    <submittedName>
        <fullName evidence="1">Phage terminase</fullName>
    </submittedName>
</protein>
<dbReference type="Proteomes" id="UP000062973">
    <property type="component" value="Chromosome"/>
</dbReference>
<dbReference type="KEGG" id="amq:AMETH_6278"/>
<proteinExistence type="predicted"/>
<dbReference type="OrthoDB" id="3188010at2"/>
<name>A0A076N6A4_AMYME</name>
<dbReference type="RefSeq" id="WP_017985205.1">
    <property type="nucleotide sequence ID" value="NZ_AQUL01000001.1"/>
</dbReference>
<reference evidence="1 3" key="1">
    <citation type="submission" date="2014-07" db="EMBL/GenBank/DDBJ databases">
        <title>Whole Genome Sequence of the Amycolatopsis methanolica 239.</title>
        <authorList>
            <person name="Tang B."/>
        </authorList>
    </citation>
    <scope>NUCLEOTIDE SEQUENCE [LARGE SCALE GENOMIC DNA]</scope>
    <source>
        <strain evidence="1 3">239</strain>
    </source>
</reference>
<dbReference type="KEGG" id="amq:AMETH_6337"/>
<dbReference type="STRING" id="1068978.AMETH_6278"/>
<dbReference type="HOGENOM" id="CLU_030716_1_0_11"/>
<dbReference type="EMBL" id="CP009110">
    <property type="protein sequence ID" value="AIJ26370.1"/>
    <property type="molecule type" value="Genomic_DNA"/>
</dbReference>
<evidence type="ECO:0000313" key="2">
    <source>
        <dbReference type="EMBL" id="AIJ26429.1"/>
    </source>
</evidence>
<evidence type="ECO:0000313" key="3">
    <source>
        <dbReference type="Proteomes" id="UP000062973"/>
    </source>
</evidence>
<organism evidence="1 3">
    <name type="scientific">Amycolatopsis methanolica 239</name>
    <dbReference type="NCBI Taxonomy" id="1068978"/>
    <lineage>
        <taxon>Bacteria</taxon>
        <taxon>Bacillati</taxon>
        <taxon>Actinomycetota</taxon>
        <taxon>Actinomycetes</taxon>
        <taxon>Pseudonocardiales</taxon>
        <taxon>Pseudonocardiaceae</taxon>
        <taxon>Amycolatopsis</taxon>
        <taxon>Amycolatopsis methanolica group</taxon>
    </lineage>
</organism>
<dbReference type="EMBL" id="CP009110">
    <property type="protein sequence ID" value="AIJ26429.1"/>
    <property type="molecule type" value="Genomic_DNA"/>
</dbReference>